<sequence>MDKISYEYTFGMDDAAIDETLHDHEVGVLALADDASAYAVPVAYHYDGSSLYIRLTNDGSSTKMAFLEATADACLCLYDIERADTYWSIIVRGPIRKLSADEQAAFDDTAVNESFRQLPVFDQDVEALEVEIYELEMETVTGREREP</sequence>
<accession>A0A1N7DJ83</accession>
<dbReference type="Pfam" id="PF12900">
    <property type="entry name" value="Pyridox_ox_2"/>
    <property type="match status" value="1"/>
</dbReference>
<dbReference type="OrthoDB" id="288110at2157"/>
<proteinExistence type="predicted"/>
<dbReference type="STRING" id="308853.SAMN05421752_102293"/>
<dbReference type="Proteomes" id="UP000185936">
    <property type="component" value="Unassembled WGS sequence"/>
</dbReference>
<dbReference type="Gene3D" id="2.30.110.10">
    <property type="entry name" value="Electron Transport, Fmn-binding Protein, Chain A"/>
    <property type="match status" value="1"/>
</dbReference>
<keyword evidence="2" id="KW-1185">Reference proteome</keyword>
<dbReference type="EMBL" id="FTNR01000002">
    <property type="protein sequence ID" value="SIR75866.1"/>
    <property type="molecule type" value="Genomic_DNA"/>
</dbReference>
<dbReference type="InterPro" id="IPR024747">
    <property type="entry name" value="Pyridox_Oxase-rel"/>
</dbReference>
<reference evidence="2" key="1">
    <citation type="submission" date="2017-01" db="EMBL/GenBank/DDBJ databases">
        <authorList>
            <person name="Varghese N."/>
            <person name="Submissions S."/>
        </authorList>
    </citation>
    <scope>NUCLEOTIDE SEQUENCE [LARGE SCALE GENOMIC DNA]</scope>
    <source>
        <strain evidence="2">type strain: HArc-</strain>
    </source>
</reference>
<evidence type="ECO:0000313" key="2">
    <source>
        <dbReference type="Proteomes" id="UP000185936"/>
    </source>
</evidence>
<organism evidence="1 2">
    <name type="scientific">Natronorubrum thiooxidans</name>
    <dbReference type="NCBI Taxonomy" id="308853"/>
    <lineage>
        <taxon>Archaea</taxon>
        <taxon>Methanobacteriati</taxon>
        <taxon>Methanobacteriota</taxon>
        <taxon>Stenosarchaea group</taxon>
        <taxon>Halobacteria</taxon>
        <taxon>Halobacteriales</taxon>
        <taxon>Natrialbaceae</taxon>
        <taxon>Natronorubrum</taxon>
    </lineage>
</organism>
<protein>
    <recommendedName>
        <fullName evidence="3">Pyridoxamine 5'-phosphate oxidase</fullName>
    </recommendedName>
</protein>
<dbReference type="RefSeq" id="WP_076607981.1">
    <property type="nucleotide sequence ID" value="NZ_FTNR01000002.1"/>
</dbReference>
<dbReference type="SUPFAM" id="SSF50475">
    <property type="entry name" value="FMN-binding split barrel"/>
    <property type="match status" value="1"/>
</dbReference>
<evidence type="ECO:0008006" key="3">
    <source>
        <dbReference type="Google" id="ProtNLM"/>
    </source>
</evidence>
<name>A0A1N7DJ83_9EURY</name>
<dbReference type="InterPro" id="IPR012349">
    <property type="entry name" value="Split_barrel_FMN-bd"/>
</dbReference>
<evidence type="ECO:0000313" key="1">
    <source>
        <dbReference type="EMBL" id="SIR75866.1"/>
    </source>
</evidence>
<dbReference type="AlphaFoldDB" id="A0A1N7DJ83"/>
<gene>
    <name evidence="1" type="ORF">SAMN05421752_102293</name>
</gene>